<dbReference type="RefSeq" id="WP_033433178.1">
    <property type="nucleotide sequence ID" value="NZ_CP034550.1"/>
</dbReference>
<reference evidence="2" key="1">
    <citation type="journal article" date="2021" name="Curr. Microbiol.">
        <title>Complete genome of nocamycin-producing strain Saccharothrix syringae NRRL B-16468 reveals the biosynthetic potential for secondary metabolites.</title>
        <authorList>
            <person name="Mo X."/>
            <person name="Yang S."/>
        </authorList>
    </citation>
    <scope>NUCLEOTIDE SEQUENCE [LARGE SCALE GENOMIC DNA]</scope>
    <source>
        <strain evidence="2">ATCC 51364 / DSM 43886 / JCM 6844 / KCTC 9398 / NBRC 14523 / NRRL B-16468 / INA 2240</strain>
    </source>
</reference>
<organism evidence="1 2">
    <name type="scientific">Saccharothrix syringae</name>
    <name type="common">Nocardiopsis syringae</name>
    <dbReference type="NCBI Taxonomy" id="103733"/>
    <lineage>
        <taxon>Bacteria</taxon>
        <taxon>Bacillati</taxon>
        <taxon>Actinomycetota</taxon>
        <taxon>Actinomycetes</taxon>
        <taxon>Pseudonocardiales</taxon>
        <taxon>Pseudonocardiaceae</taxon>
        <taxon>Saccharothrix</taxon>
    </lineage>
</organism>
<name>A0A5Q0GXJ2_SACSY</name>
<proteinExistence type="predicted"/>
<evidence type="ECO:0000313" key="1">
    <source>
        <dbReference type="EMBL" id="QFZ18661.1"/>
    </source>
</evidence>
<dbReference type="AlphaFoldDB" id="A0A5Q0GXJ2"/>
<accession>A0A5Q0GXJ2</accession>
<dbReference type="OrthoDB" id="3983694at2"/>
<dbReference type="KEGG" id="ssyi:EKG83_15375"/>
<keyword evidence="2" id="KW-1185">Reference proteome</keyword>
<dbReference type="EMBL" id="CP034550">
    <property type="protein sequence ID" value="QFZ18661.1"/>
    <property type="molecule type" value="Genomic_DNA"/>
</dbReference>
<protein>
    <submittedName>
        <fullName evidence="1">Uncharacterized protein</fullName>
    </submittedName>
</protein>
<evidence type="ECO:0000313" key="2">
    <source>
        <dbReference type="Proteomes" id="UP000325787"/>
    </source>
</evidence>
<sequence length="308" mass="33522">MTDKVDVPPPEPTQRNRYFTGKFMTARDFEADPDYLYGLHRRHNRLLHGAGVVTGFTVTPHDDPTCRSEWVKVSPGVGIDDYGRDLVSDAVLSKQVPVQKSVLCLGYRRSGIEPVPPVSTAPASSPPSEMNRWQDGVFLTWEADVGKKGLVPLARVQRGQSGGPCTVEPIARGGAARSLTRVGETNWSHGKTVHLDAERRLSVRFTRPLHPEHNGVSAHTFRVRVIGKETGTLWPSRPPHWDSREQAAVFSGVRAEVGDWVHVSLLCDFILDENGVPVDGNHLGGLLPSGNGAAGGTFESWFQVGGGA</sequence>
<dbReference type="Proteomes" id="UP000325787">
    <property type="component" value="Chromosome"/>
</dbReference>
<gene>
    <name evidence="1" type="ORF">EKG83_15375</name>
</gene>